<keyword evidence="4" id="KW-1185">Reference proteome</keyword>
<evidence type="ECO:0000259" key="1">
    <source>
        <dbReference type="Pfam" id="PF01609"/>
    </source>
</evidence>
<accession>A0ABS5BPK4</accession>
<evidence type="ECO:0000259" key="2">
    <source>
        <dbReference type="Pfam" id="PF13340"/>
    </source>
</evidence>
<evidence type="ECO:0000313" key="4">
    <source>
        <dbReference type="Proteomes" id="UP000676565"/>
    </source>
</evidence>
<dbReference type="InterPro" id="IPR002559">
    <property type="entry name" value="Transposase_11"/>
</dbReference>
<comment type="caution">
    <text evidence="3">The sequence shown here is derived from an EMBL/GenBank/DDBJ whole genome shotgun (WGS) entry which is preliminary data.</text>
</comment>
<protein>
    <submittedName>
        <fullName evidence="3">IS5 family transposase</fullName>
    </submittedName>
</protein>
<dbReference type="PANTHER" id="PTHR30007:SF0">
    <property type="entry name" value="TRANSPOSASE"/>
    <property type="match status" value="1"/>
</dbReference>
<dbReference type="Proteomes" id="UP000676565">
    <property type="component" value="Unassembled WGS sequence"/>
</dbReference>
<dbReference type="InterPro" id="IPR025161">
    <property type="entry name" value="IS402-like_dom"/>
</dbReference>
<proteinExistence type="predicted"/>
<sequence>MAATRHTVVEAFRIPDALWERVEPLLPKVRRSRKGGRPPLPQRQVLDGIFYVLRTGCQWKAAPPEFGSGSSLHRYFRRWQKRGVFRKLWQDALREYDDEMGIDWEWQSLDGSMTKAPLGGKKTGKNPTDRAKIGTKRSVLTDGRGVPVGLEVAGANRPDMRLVGATLEGIAAERPEPTKKKPQHLCADKGYDYPSVRALVAAWGYTAHIPVKKAKGAEPVVRAKVPGYRARRWVVERTHSWMNRFRRLLIRWEKKVPNYKAFLHFACAGITHQGAGVLG</sequence>
<organism evidence="3 4">
    <name type="scientific">Gemmata palustris</name>
    <dbReference type="NCBI Taxonomy" id="2822762"/>
    <lineage>
        <taxon>Bacteria</taxon>
        <taxon>Pseudomonadati</taxon>
        <taxon>Planctomycetota</taxon>
        <taxon>Planctomycetia</taxon>
        <taxon>Gemmatales</taxon>
        <taxon>Gemmataceae</taxon>
        <taxon>Gemmata</taxon>
    </lineage>
</organism>
<dbReference type="Pfam" id="PF13340">
    <property type="entry name" value="DUF4096"/>
    <property type="match status" value="1"/>
</dbReference>
<dbReference type="NCBIfam" id="NF033580">
    <property type="entry name" value="transpos_IS5_3"/>
    <property type="match status" value="1"/>
</dbReference>
<dbReference type="EMBL" id="JAGKQQ010000001">
    <property type="protein sequence ID" value="MBP3955605.1"/>
    <property type="molecule type" value="Genomic_DNA"/>
</dbReference>
<feature type="domain" description="Insertion element IS402-like" evidence="2">
    <location>
        <begin position="15"/>
        <end position="89"/>
    </location>
</feature>
<reference evidence="3 4" key="1">
    <citation type="submission" date="2021-04" db="EMBL/GenBank/DDBJ databases">
        <authorList>
            <person name="Ivanova A."/>
        </authorList>
    </citation>
    <scope>NUCLEOTIDE SEQUENCE [LARGE SCALE GENOMIC DNA]</scope>
    <source>
        <strain evidence="3 4">G18</strain>
    </source>
</reference>
<name>A0ABS5BPK4_9BACT</name>
<feature type="domain" description="Transposase IS4-like" evidence="1">
    <location>
        <begin position="109"/>
        <end position="265"/>
    </location>
</feature>
<dbReference type="Pfam" id="PF01609">
    <property type="entry name" value="DDE_Tnp_1"/>
    <property type="match status" value="1"/>
</dbReference>
<dbReference type="RefSeq" id="WP_210653677.1">
    <property type="nucleotide sequence ID" value="NZ_JAGKQQ010000001.1"/>
</dbReference>
<evidence type="ECO:0000313" key="3">
    <source>
        <dbReference type="EMBL" id="MBP3955605.1"/>
    </source>
</evidence>
<gene>
    <name evidence="3" type="ORF">J8F10_09955</name>
</gene>
<dbReference type="PANTHER" id="PTHR30007">
    <property type="entry name" value="PHP DOMAIN PROTEIN"/>
    <property type="match status" value="1"/>
</dbReference>